<gene>
    <name evidence="2" type="ORF">PCAR00345_LOCUS18670</name>
</gene>
<dbReference type="AlphaFoldDB" id="A0A7S4BHG2"/>
<evidence type="ECO:0000313" key="2">
    <source>
        <dbReference type="EMBL" id="CAE0766058.1"/>
    </source>
</evidence>
<protein>
    <recommendedName>
        <fullName evidence="3">YIP1 family member 3</fullName>
    </recommendedName>
</protein>
<dbReference type="EMBL" id="HBIZ01029349">
    <property type="protein sequence ID" value="CAE0766058.1"/>
    <property type="molecule type" value="Transcribed_RNA"/>
</dbReference>
<feature type="transmembrane region" description="Helical" evidence="1">
    <location>
        <begin position="248"/>
        <end position="266"/>
    </location>
</feature>
<organism evidence="2">
    <name type="scientific">Chrysotila carterae</name>
    <name type="common">Marine alga</name>
    <name type="synonym">Syracosphaera carterae</name>
    <dbReference type="NCBI Taxonomy" id="13221"/>
    <lineage>
        <taxon>Eukaryota</taxon>
        <taxon>Haptista</taxon>
        <taxon>Haptophyta</taxon>
        <taxon>Prymnesiophyceae</taxon>
        <taxon>Isochrysidales</taxon>
        <taxon>Isochrysidaceae</taxon>
        <taxon>Chrysotila</taxon>
    </lineage>
</organism>
<keyword evidence="1" id="KW-0812">Transmembrane</keyword>
<evidence type="ECO:0000256" key="1">
    <source>
        <dbReference type="SAM" id="Phobius"/>
    </source>
</evidence>
<evidence type="ECO:0008006" key="3">
    <source>
        <dbReference type="Google" id="ProtNLM"/>
    </source>
</evidence>
<sequence length="302" mass="31736">MRPSVGDESPDSAEQAALLMGGPLEERNVLHFFEQARGSDVAINVDALVDGDMGVPQLAATKASASEAAVEGDRLNSMLPEDIATSMVSTMIRGAREQAKARGLTSASVQLDALRPYFDVETSEVKQRLLWSFDPRQGKGSKLLLQYDLYCPLMMAFSLAALLLSGMKGARAASPEAEVHRQGATLLGSALGASFSFWLGGSALQYAVMYGLKVRVRMLPLTCVTGYALGGVCAPLLGKLILAPAPTAAFLLLLCVGGGASAATAGRTLASLAQDPKQAVAIGVLCAGLNILGTMYLEWMYF</sequence>
<name>A0A7S4BHG2_CHRCT</name>
<feature type="transmembrane region" description="Helical" evidence="1">
    <location>
        <begin position="149"/>
        <end position="167"/>
    </location>
</feature>
<proteinExistence type="predicted"/>
<keyword evidence="1" id="KW-0472">Membrane</keyword>
<feature type="transmembrane region" description="Helical" evidence="1">
    <location>
        <begin position="187"/>
        <end position="207"/>
    </location>
</feature>
<keyword evidence="1" id="KW-1133">Transmembrane helix</keyword>
<feature type="transmembrane region" description="Helical" evidence="1">
    <location>
        <begin position="278"/>
        <end position="297"/>
    </location>
</feature>
<accession>A0A7S4BHG2</accession>
<feature type="transmembrane region" description="Helical" evidence="1">
    <location>
        <begin position="219"/>
        <end position="242"/>
    </location>
</feature>
<reference evidence="2" key="1">
    <citation type="submission" date="2021-01" db="EMBL/GenBank/DDBJ databases">
        <authorList>
            <person name="Corre E."/>
            <person name="Pelletier E."/>
            <person name="Niang G."/>
            <person name="Scheremetjew M."/>
            <person name="Finn R."/>
            <person name="Kale V."/>
            <person name="Holt S."/>
            <person name="Cochrane G."/>
            <person name="Meng A."/>
            <person name="Brown T."/>
            <person name="Cohen L."/>
        </authorList>
    </citation>
    <scope>NUCLEOTIDE SEQUENCE</scope>
    <source>
        <strain evidence="2">CCMP645</strain>
    </source>
</reference>